<dbReference type="GO" id="GO:0005975">
    <property type="term" value="P:carbohydrate metabolic process"/>
    <property type="evidence" value="ECO:0007669"/>
    <property type="project" value="InterPro"/>
</dbReference>
<dbReference type="InterPro" id="IPR000743">
    <property type="entry name" value="Glyco_hydro_28"/>
</dbReference>
<dbReference type="PANTHER" id="PTHR31339">
    <property type="entry name" value="PECTIN LYASE-RELATED"/>
    <property type="match status" value="1"/>
</dbReference>
<sequence length="416" mass="44306">MTILTNCLLRFLYLGISIMMNHITKITALIVLSGGICQAKDLRNVSEPVYPAVCSVLQAGPGISTDAIQNALNDCAPGKAVKLQKSASSAVFLSGPLSLPSGTNLWIDSGASLKAVNNATAFDKTKNSCGVLDQSGKGCNALITVSDATNSGIYGKGVIDGQGGVPLEDKKTSWWQLAAMAKNSGLKQNAPRLIQITNSTDFTIYDITLLNAPHFHVVFDTGNGLTVWNTTINSPRDAINTDGIDPISSKNVTIAHSNISTGDDNVAIKAYSHKGPAQNISVIHNTFEFGHGMSIGSETNGIYDVLVDDLTLNGTENGLRIKSDRSDAGEVDGVTYKNVTMTNVRNPVVIDTVYENKSGSQTADWKNISYQDITSTGSGVVTLNGQNARQKIIVKMTHVELDPATKYNVNNVQIDK</sequence>
<dbReference type="RefSeq" id="WP_004158201.1">
    <property type="nucleotide sequence ID" value="NZ_BAYW01000003.1"/>
</dbReference>
<keyword evidence="3 4" id="KW-0326">Glycosidase</keyword>
<name>A0A830ZTV4_ERWAM</name>
<evidence type="ECO:0000256" key="1">
    <source>
        <dbReference type="ARBA" id="ARBA00008834"/>
    </source>
</evidence>
<dbReference type="InterPro" id="IPR012334">
    <property type="entry name" value="Pectin_lyas_fold"/>
</dbReference>
<gene>
    <name evidence="5" type="primary">pglA</name>
    <name evidence="5" type="ORF">BN437_2243</name>
</gene>
<dbReference type="Pfam" id="PF00295">
    <property type="entry name" value="Glyco_hydro_28"/>
    <property type="match status" value="1"/>
</dbReference>
<dbReference type="SMART" id="SM00710">
    <property type="entry name" value="PbH1"/>
    <property type="match status" value="5"/>
</dbReference>
<reference evidence="5 6" key="2">
    <citation type="submission" date="2013-04" db="EMBL/GenBank/DDBJ databases">
        <title>Comparative genomics of 12 strains of Erwinia amylovora identifies a pan-genome with a large conserved core and provides insights into host specificity.</title>
        <authorList>
            <person name="Mann R.A."/>
            <person name="Smits T.H.M."/>
            <person name="Buehlmann A."/>
            <person name="Blom J."/>
            <person name="Goesmann A."/>
            <person name="Frey J.E."/>
            <person name="Plummer K.M."/>
            <person name="Beer S.V."/>
            <person name="Luck J."/>
            <person name="Duffy B."/>
            <person name="Rodoni B."/>
        </authorList>
    </citation>
    <scope>NUCLEOTIDE SEQUENCE [LARGE SCALE GENOMIC DNA]</scope>
    <source>
        <strain evidence="6">CFBP 1232</strain>
    </source>
</reference>
<dbReference type="SUPFAM" id="SSF51126">
    <property type="entry name" value="Pectin lyase-like"/>
    <property type="match status" value="1"/>
</dbReference>
<dbReference type="Gene3D" id="2.160.20.10">
    <property type="entry name" value="Single-stranded right-handed beta-helix, Pectin lyase-like"/>
    <property type="match status" value="1"/>
</dbReference>
<evidence type="ECO:0000256" key="3">
    <source>
        <dbReference type="ARBA" id="ARBA00023295"/>
    </source>
</evidence>
<dbReference type="InterPro" id="IPR011050">
    <property type="entry name" value="Pectin_lyase_fold/virulence"/>
</dbReference>
<evidence type="ECO:0000313" key="5">
    <source>
        <dbReference type="EMBL" id="CCO94166.1"/>
    </source>
</evidence>
<evidence type="ECO:0000256" key="2">
    <source>
        <dbReference type="ARBA" id="ARBA00022801"/>
    </source>
</evidence>
<organism evidence="5 6">
    <name type="scientific">Erwinia amylovora NBRC 12687 = CFBP 1232</name>
    <dbReference type="NCBI Taxonomy" id="1219359"/>
    <lineage>
        <taxon>Bacteria</taxon>
        <taxon>Pseudomonadati</taxon>
        <taxon>Pseudomonadota</taxon>
        <taxon>Gammaproteobacteria</taxon>
        <taxon>Enterobacterales</taxon>
        <taxon>Erwiniaceae</taxon>
        <taxon>Erwinia</taxon>
    </lineage>
</organism>
<dbReference type="Proteomes" id="UP000013111">
    <property type="component" value="Unassembled WGS sequence"/>
</dbReference>
<dbReference type="EC" id="3.2.1.15" evidence="5"/>
<comment type="similarity">
    <text evidence="1 4">Belongs to the glycosyl hydrolase 28 family.</text>
</comment>
<dbReference type="AlphaFoldDB" id="A0A830ZTV4"/>
<protein>
    <submittedName>
        <fullName evidence="5">Polygalacturonase</fullName>
        <ecNumber evidence="5">3.2.1.15</ecNumber>
    </submittedName>
</protein>
<comment type="caution">
    <text evidence="5">The sequence shown here is derived from an EMBL/GenBank/DDBJ whole genome shotgun (WGS) entry which is preliminary data.</text>
</comment>
<evidence type="ECO:0000313" key="6">
    <source>
        <dbReference type="Proteomes" id="UP000013111"/>
    </source>
</evidence>
<proteinExistence type="inferred from homology"/>
<dbReference type="PROSITE" id="PS00502">
    <property type="entry name" value="POLYGALACTURONASE"/>
    <property type="match status" value="1"/>
</dbReference>
<dbReference type="InterPro" id="IPR051801">
    <property type="entry name" value="GH28_Enzymes"/>
</dbReference>
<dbReference type="InterPro" id="IPR006626">
    <property type="entry name" value="PbH1"/>
</dbReference>
<keyword evidence="2 4" id="KW-0378">Hydrolase</keyword>
<evidence type="ECO:0000256" key="4">
    <source>
        <dbReference type="RuleBase" id="RU361169"/>
    </source>
</evidence>
<dbReference type="GO" id="GO:0004650">
    <property type="term" value="F:polygalacturonase activity"/>
    <property type="evidence" value="ECO:0007669"/>
    <property type="project" value="UniProtKB-EC"/>
</dbReference>
<dbReference type="EMBL" id="CAPB01000023">
    <property type="protein sequence ID" value="CCO94166.1"/>
    <property type="molecule type" value="Genomic_DNA"/>
</dbReference>
<accession>A0A830ZTV4</accession>
<dbReference type="PANTHER" id="PTHR31339:SF9">
    <property type="entry name" value="PLASMIN AND FIBRONECTIN-BINDING PROTEIN A"/>
    <property type="match status" value="1"/>
</dbReference>
<reference evidence="5 6" key="1">
    <citation type="submission" date="2012-11" db="EMBL/GenBank/DDBJ databases">
        <authorList>
            <person name="Linke B."/>
        </authorList>
    </citation>
    <scope>NUCLEOTIDE SEQUENCE [LARGE SCALE GENOMIC DNA]</scope>
    <source>
        <strain evidence="6">CFBP 1232</strain>
    </source>
</reference>